<feature type="domain" description="PDGLE" evidence="8">
    <location>
        <begin position="208"/>
        <end position="290"/>
    </location>
</feature>
<proteinExistence type="predicted"/>
<evidence type="ECO:0000259" key="8">
    <source>
        <dbReference type="Pfam" id="PF13190"/>
    </source>
</evidence>
<dbReference type="GO" id="GO:0005886">
    <property type="term" value="C:plasma membrane"/>
    <property type="evidence" value="ECO:0007669"/>
    <property type="project" value="UniProtKB-SubCell"/>
</dbReference>
<reference evidence="9 11" key="1">
    <citation type="submission" date="2021-03" db="EMBL/GenBank/DDBJ databases">
        <title>Draft genome and methylome analysis of Thiotrix fructosivoruns ATCC 49748.</title>
        <authorList>
            <person name="Fomenkov A."/>
            <person name="Grabovich M.Y."/>
            <person name="Roberts R.J."/>
        </authorList>
    </citation>
    <scope>NUCLEOTIDE SEQUENCE [LARGE SCALE GENOMIC DNA]</scope>
    <source>
        <strain evidence="9 11">ATCC 49748</strain>
    </source>
</reference>
<dbReference type="EMBL" id="CP072748">
    <property type="protein sequence ID" value="QTX11564.1"/>
    <property type="molecule type" value="Genomic_DNA"/>
</dbReference>
<keyword evidence="11" id="KW-1185">Reference proteome</keyword>
<keyword evidence="5 7" id="KW-1133">Transmembrane helix</keyword>
<evidence type="ECO:0000256" key="5">
    <source>
        <dbReference type="ARBA" id="ARBA00022989"/>
    </source>
</evidence>
<evidence type="ECO:0000256" key="7">
    <source>
        <dbReference type="SAM" id="Phobius"/>
    </source>
</evidence>
<dbReference type="AlphaFoldDB" id="A0A8B0SKR6"/>
<keyword evidence="6 7" id="KW-0472">Membrane</keyword>
<evidence type="ECO:0000256" key="4">
    <source>
        <dbReference type="ARBA" id="ARBA00022692"/>
    </source>
</evidence>
<dbReference type="PANTHER" id="PTHR34229:SF1">
    <property type="entry name" value="METAL TRANSPORT PROTEIN HI_1621-RELATED"/>
    <property type="match status" value="1"/>
</dbReference>
<comment type="subcellular location">
    <subcellularLocation>
        <location evidence="1">Cell membrane</location>
        <topology evidence="1">Multi-pass membrane protein</topology>
    </subcellularLocation>
</comment>
<keyword evidence="4 7" id="KW-0812">Transmembrane</keyword>
<dbReference type="EMBL" id="JAFMPM010000006">
    <property type="protein sequence ID" value="MBO0612987.1"/>
    <property type="molecule type" value="Genomic_DNA"/>
</dbReference>
<feature type="transmembrane region" description="Helical" evidence="7">
    <location>
        <begin position="165"/>
        <end position="195"/>
    </location>
</feature>
<keyword evidence="2" id="KW-0813">Transport</keyword>
<evidence type="ECO:0000256" key="2">
    <source>
        <dbReference type="ARBA" id="ARBA00022448"/>
    </source>
</evidence>
<feature type="transmembrane region" description="Helical" evidence="7">
    <location>
        <begin position="43"/>
        <end position="60"/>
    </location>
</feature>
<dbReference type="Proteomes" id="UP000664466">
    <property type="component" value="Unassembled WGS sequence"/>
</dbReference>
<feature type="transmembrane region" description="Helical" evidence="7">
    <location>
        <begin position="103"/>
        <end position="124"/>
    </location>
</feature>
<protein>
    <submittedName>
        <fullName evidence="10">Energy-coupling factor ABC transporter permease</fullName>
    </submittedName>
</protein>
<accession>A0A8B0SKR6</accession>
<evidence type="ECO:0000313" key="9">
    <source>
        <dbReference type="EMBL" id="MBO0612987.1"/>
    </source>
</evidence>
<dbReference type="RefSeq" id="WP_207250724.1">
    <property type="nucleotide sequence ID" value="NZ_JAFMPM010000006.1"/>
</dbReference>
<dbReference type="InterPro" id="IPR025937">
    <property type="entry name" value="PDGLE_dom"/>
</dbReference>
<feature type="transmembrane region" description="Helical" evidence="7">
    <location>
        <begin position="12"/>
        <end position="31"/>
    </location>
</feature>
<feature type="transmembrane region" description="Helical" evidence="7">
    <location>
        <begin position="270"/>
        <end position="290"/>
    </location>
</feature>
<sequence>MHIPDAMLQGAICPVTATVSVVGVLAAAWWATKSERKPSAGRFAAIVALLFAAQMMNFPVMHGTSGHLLGGVLAASVLGTPLGVLAIALVVTIQSLVFADGGVTVLGANVFNMALLGAGVGGWLQQRLVGALGQYAATAVAAWGAVMLAALAVSVELALDGQVAFGSVLAAMLGTHALIGVGEALITVAAVALLANRWGHAEGKAQVAVPLLTAALVGLLLSPFASGFPDGLEWVAGQYQFLHEAAPAFVSAMPDYSVAAISNASLSTGLAGLAGVLICFTLGFGLLRGLERVPPLCVK</sequence>
<dbReference type="Gene3D" id="1.10.1760.20">
    <property type="match status" value="1"/>
</dbReference>
<dbReference type="GO" id="GO:0000041">
    <property type="term" value="P:transition metal ion transport"/>
    <property type="evidence" value="ECO:0007669"/>
    <property type="project" value="InterPro"/>
</dbReference>
<dbReference type="Pfam" id="PF01891">
    <property type="entry name" value="CbiM"/>
    <property type="match status" value="1"/>
</dbReference>
<evidence type="ECO:0000256" key="1">
    <source>
        <dbReference type="ARBA" id="ARBA00004651"/>
    </source>
</evidence>
<name>A0A8B0SKR6_9GAMM</name>
<evidence type="ECO:0000313" key="10">
    <source>
        <dbReference type="EMBL" id="QTX11564.1"/>
    </source>
</evidence>
<feature type="transmembrane region" description="Helical" evidence="7">
    <location>
        <begin position="136"/>
        <end position="159"/>
    </location>
</feature>
<evidence type="ECO:0000256" key="6">
    <source>
        <dbReference type="ARBA" id="ARBA00023136"/>
    </source>
</evidence>
<dbReference type="Pfam" id="PF13190">
    <property type="entry name" value="PDGLE"/>
    <property type="match status" value="1"/>
</dbReference>
<reference evidence="10" key="2">
    <citation type="submission" date="2021-04" db="EMBL/GenBank/DDBJ databases">
        <title>Complete Genome and methylome analysis of Thiothrix fructosivorans ATCC 49748.</title>
        <authorList>
            <person name="Fomenkov A."/>
            <person name="Sun L."/>
            <person name="Vincze T."/>
            <person name="Grabovich M.Y."/>
            <person name="Roberts R.J."/>
        </authorList>
    </citation>
    <scope>NUCLEOTIDE SEQUENCE</scope>
    <source>
        <strain evidence="10">ATCC 49748</strain>
    </source>
</reference>
<feature type="transmembrane region" description="Helical" evidence="7">
    <location>
        <begin position="72"/>
        <end position="97"/>
    </location>
</feature>
<dbReference type="InterPro" id="IPR002751">
    <property type="entry name" value="CbiM/NikMN"/>
</dbReference>
<dbReference type="PANTHER" id="PTHR34229">
    <property type="entry name" value="METAL TRANSPORT PROTEIN HI_1621-RELATED"/>
    <property type="match status" value="1"/>
</dbReference>
<organism evidence="10">
    <name type="scientific">Thiothrix fructosivorans</name>
    <dbReference type="NCBI Taxonomy" id="111770"/>
    <lineage>
        <taxon>Bacteria</taxon>
        <taxon>Pseudomonadati</taxon>
        <taxon>Pseudomonadota</taxon>
        <taxon>Gammaproteobacteria</taxon>
        <taxon>Thiotrichales</taxon>
        <taxon>Thiotrichaceae</taxon>
        <taxon>Thiothrix</taxon>
    </lineage>
</organism>
<evidence type="ECO:0000256" key="3">
    <source>
        <dbReference type="ARBA" id="ARBA00022475"/>
    </source>
</evidence>
<feature type="transmembrane region" description="Helical" evidence="7">
    <location>
        <begin position="207"/>
        <end position="225"/>
    </location>
</feature>
<keyword evidence="3" id="KW-1003">Cell membrane</keyword>
<gene>
    <name evidence="10" type="ORF">J1836_004215</name>
    <name evidence="9" type="ORF">J1836_08610</name>
</gene>
<evidence type="ECO:0000313" key="11">
    <source>
        <dbReference type="Proteomes" id="UP000664466"/>
    </source>
</evidence>